<keyword evidence="2" id="KW-1185">Reference proteome</keyword>
<reference evidence="1" key="1">
    <citation type="submission" date="2018-11" db="EMBL/GenBank/DDBJ databases">
        <authorList>
            <person name="Grassa J C."/>
        </authorList>
    </citation>
    <scope>NUCLEOTIDE SEQUENCE [LARGE SCALE GENOMIC DNA]</scope>
</reference>
<dbReference type="EnsemblPlants" id="evm.model.01.1966">
    <property type="protein sequence ID" value="cds.evm.model.01.1966"/>
    <property type="gene ID" value="evm.TU.01.1966"/>
</dbReference>
<accession>A0A803NJ77</accession>
<proteinExistence type="predicted"/>
<dbReference type="Proteomes" id="UP000596661">
    <property type="component" value="Chromosome 1"/>
</dbReference>
<evidence type="ECO:0000313" key="2">
    <source>
        <dbReference type="Proteomes" id="UP000596661"/>
    </source>
</evidence>
<dbReference type="EMBL" id="UZAU01000054">
    <property type="status" value="NOT_ANNOTATED_CDS"/>
    <property type="molecule type" value="Genomic_DNA"/>
</dbReference>
<protein>
    <submittedName>
        <fullName evidence="1">Uncharacterized protein</fullName>
    </submittedName>
</protein>
<dbReference type="Gramene" id="evm.model.01.1966">
    <property type="protein sequence ID" value="cds.evm.model.01.1966"/>
    <property type="gene ID" value="evm.TU.01.1966"/>
</dbReference>
<sequence length="122" mass="13434">MIAKQSVSIQKFCKLVVLSSLQGFSGGAPLARSDWWCLGYLGSKLYRLKAEGPLLGSCGVSSPRSVGVGSSDLIDWWEATKMGFSRLSPFRFWGRRVAMALLRRLGFGAQWLVVSFRSVVDV</sequence>
<dbReference type="AlphaFoldDB" id="A0A803NJ77"/>
<reference evidence="1" key="2">
    <citation type="submission" date="2021-03" db="UniProtKB">
        <authorList>
            <consortium name="EnsemblPlants"/>
        </authorList>
    </citation>
    <scope>IDENTIFICATION</scope>
</reference>
<organism evidence="1 2">
    <name type="scientific">Cannabis sativa</name>
    <name type="common">Hemp</name>
    <name type="synonym">Marijuana</name>
    <dbReference type="NCBI Taxonomy" id="3483"/>
    <lineage>
        <taxon>Eukaryota</taxon>
        <taxon>Viridiplantae</taxon>
        <taxon>Streptophyta</taxon>
        <taxon>Embryophyta</taxon>
        <taxon>Tracheophyta</taxon>
        <taxon>Spermatophyta</taxon>
        <taxon>Magnoliopsida</taxon>
        <taxon>eudicotyledons</taxon>
        <taxon>Gunneridae</taxon>
        <taxon>Pentapetalae</taxon>
        <taxon>rosids</taxon>
        <taxon>fabids</taxon>
        <taxon>Rosales</taxon>
        <taxon>Cannabaceae</taxon>
        <taxon>Cannabis</taxon>
    </lineage>
</organism>
<evidence type="ECO:0000313" key="1">
    <source>
        <dbReference type="EnsemblPlants" id="cds.evm.model.01.1966"/>
    </source>
</evidence>
<name>A0A803NJ77_CANSA</name>